<proteinExistence type="predicted"/>
<gene>
    <name evidence="5" type="ORF">WJX72_001785</name>
</gene>
<keyword evidence="6" id="KW-1185">Reference proteome</keyword>
<dbReference type="EMBL" id="JALJOR010000002">
    <property type="protein sequence ID" value="KAK9823303.1"/>
    <property type="molecule type" value="Genomic_DNA"/>
</dbReference>
<dbReference type="InterPro" id="IPR036047">
    <property type="entry name" value="F-box-like_dom_sf"/>
</dbReference>
<dbReference type="Pfam" id="PF08729">
    <property type="entry name" value="HUN"/>
    <property type="match status" value="1"/>
</dbReference>
<evidence type="ECO:0000256" key="1">
    <source>
        <dbReference type="ARBA" id="ARBA00004430"/>
    </source>
</evidence>
<dbReference type="Proteomes" id="UP001489004">
    <property type="component" value="Unassembled WGS sequence"/>
</dbReference>
<dbReference type="Pfam" id="PF12937">
    <property type="entry name" value="F-box-like"/>
    <property type="match status" value="1"/>
</dbReference>
<evidence type="ECO:0000256" key="3">
    <source>
        <dbReference type="SAM" id="MobiDB-lite"/>
    </source>
</evidence>
<feature type="region of interest" description="Disordered" evidence="3">
    <location>
        <begin position="184"/>
        <end position="293"/>
    </location>
</feature>
<dbReference type="InterPro" id="IPR014840">
    <property type="entry name" value="HRD"/>
</dbReference>
<dbReference type="SMART" id="SM00367">
    <property type="entry name" value="LRR_CC"/>
    <property type="match status" value="11"/>
</dbReference>
<dbReference type="PROSITE" id="PS50181">
    <property type="entry name" value="FBOX"/>
    <property type="match status" value="1"/>
</dbReference>
<sequence length="1353" mass="141823">MTAVCFHFAQAMEWMSVLEQAEIALQSQGPGRRIYVDLKQTREVNWKKLLKQRGAAPAPSAAPAAAPLQLPGGVSGTAQAPPAGPAAPRPLLEPSRRPEGGNFFSSVIQKLEQAYVLNREDSESDEEPAERRSPGSPRSDDGQKGGADDMYDLEDDWIDDSEMYAYYAGDRRKTKHTGFFINKGTIEKTGEMLDADQPPTPKKRRKKVRPAGEGAQAAGADGAAKEAPVKAKRKLEDGQAKPAKKAKKAAGAAEGGMPPPAPRPGSAAAGPSTAAHDAADQASAAPFGEPSGAGTSIAALAAQAGAMAGNQAAGASGRPPRPPPANGAADSSGRPYPDGRAGFDSPSGAQQPGPTTQPSQAAVTPQASQGGRAAFGRTPGSAKRGGGEGEGEAYEIPPELQASMAAMREATMGVPTQEGKKQLPKKVRDLLPAFACQLLKETAKTKCARSVILSELMSFLEPYTSRPNLTNRLKDLQDKAEAEYRQAGDALKACIDARLPAMTEGRLPGPQPAASTATDASNDDSDFAAPSSQMPSQTPASFRWVWDRATEDCLYQFLQARMQVRSGGLQGTRGAKAWEEVCSYWPPGWMDGKQAQAGYLAGKRRNKMRQTTLGSRASSEHTQPASSGLPAATADMRQGAGGTAGTAAAAQQQAALEPEQRVLHRDDSITGPPAHQDTRVAESGGQNPVGAAPVQAPVRPPPADWETVAAAVAFGADQEECQRRLVKYNRGTAKDIVNRVLMHAGPEGLGAKDTILAAARLNIADWAYDKSKASQVSTILNQEQHFVHVGNSRFSQSCFPGVSAVPSKRSGPRNAASQAANAGGVSRPGSAELPDEAGPATQAPVQASQADSVAPEPPAAQQLPPAVVPQAPPQSLAALAPAAAPVLTSHMAGGLFQVEQPVAAWRLVLLAVQMDYIALLPTEVLEQITQHLATQDLSNAQLVSKAWKRSFGLTGCNRLTAAGLLPLTSLTGLRQVDLSGCKSVSGAGLAVLTRLQRLSGLSCDKCELLGDAELHHLGQLTALRELSLMGCDRIKGSGLRHLSSLFQMRSLNLAALSQLEDDHLGALASLTALRTLNLGQCILLRGQGLTALRPLTALETLTMRQCAELTNAGLCDLAGLQSLKHVNLDFCEKLTDMGVAMLGALTALRSLSLRGCQKITGSSFSALAALPELQTLVLTWATGINLQGGRSLAQLRSLESLNLSCCERVDDAFLQALAALSGLKSLSLSGCLNVTCRGMQMLTATTKQLTALDMNGCSSVRDVGLQSIGRLTSLISLNLGNCLCFTDQGLAGLTSLLRLTELNLARCNVTDQGVQPLAQLPELVQLNLWGCLGISGVLELDLPCARIGCGNGQ</sequence>
<feature type="compositionally biased region" description="Low complexity" evidence="3">
    <location>
        <begin position="645"/>
        <end position="655"/>
    </location>
</feature>
<comment type="subcellular location">
    <subcellularLocation>
        <location evidence="1">Cytoplasm</location>
        <location evidence="1">Cytoskeleton</location>
        <location evidence="1">Cilium axoneme</location>
    </subcellularLocation>
</comment>
<dbReference type="InterPro" id="IPR001611">
    <property type="entry name" value="Leu-rich_rpt"/>
</dbReference>
<dbReference type="InterPro" id="IPR032675">
    <property type="entry name" value="LRR_dom_sf"/>
</dbReference>
<dbReference type="Pfam" id="PF23598">
    <property type="entry name" value="LRR_14"/>
    <property type="match status" value="1"/>
</dbReference>
<feature type="compositionally biased region" description="Polar residues" evidence="3">
    <location>
        <begin position="347"/>
        <end position="369"/>
    </location>
</feature>
<feature type="region of interest" description="Disordered" evidence="3">
    <location>
        <begin position="608"/>
        <end position="692"/>
    </location>
</feature>
<dbReference type="InterPro" id="IPR001810">
    <property type="entry name" value="F-box_dom"/>
</dbReference>
<dbReference type="GO" id="GO:0031146">
    <property type="term" value="P:SCF-dependent proteasomal ubiquitin-dependent protein catabolic process"/>
    <property type="evidence" value="ECO:0007669"/>
    <property type="project" value="TreeGrafter"/>
</dbReference>
<feature type="compositionally biased region" description="Low complexity" evidence="3">
    <location>
        <begin position="306"/>
        <end position="318"/>
    </location>
</feature>
<feature type="compositionally biased region" description="Basic and acidic residues" evidence="3">
    <location>
        <begin position="658"/>
        <end position="668"/>
    </location>
</feature>
<dbReference type="InterPro" id="IPR055414">
    <property type="entry name" value="LRR_R13L4/SHOC2-like"/>
</dbReference>
<feature type="compositionally biased region" description="Low complexity" evidence="3">
    <location>
        <begin position="264"/>
        <end position="285"/>
    </location>
</feature>
<comment type="caution">
    <text evidence="5">The sequence shown here is derived from an EMBL/GenBank/DDBJ whole genome shotgun (WGS) entry which is preliminary data.</text>
</comment>
<evidence type="ECO:0000259" key="4">
    <source>
        <dbReference type="PROSITE" id="PS50181"/>
    </source>
</evidence>
<dbReference type="InterPro" id="IPR006553">
    <property type="entry name" value="Leu-rich_rpt_Cys-con_subtyp"/>
</dbReference>
<feature type="compositionally biased region" description="Low complexity" evidence="3">
    <location>
        <begin position="57"/>
        <end position="67"/>
    </location>
</feature>
<name>A0AAW1QQ02_9CHLO</name>
<feature type="region of interest" description="Disordered" evidence="3">
    <location>
        <begin position="306"/>
        <end position="394"/>
    </location>
</feature>
<feature type="compositionally biased region" description="Low complexity" evidence="3">
    <location>
        <begin position="211"/>
        <end position="222"/>
    </location>
</feature>
<dbReference type="Pfam" id="PF13516">
    <property type="entry name" value="LRR_6"/>
    <property type="match status" value="1"/>
</dbReference>
<feature type="region of interest" description="Disordered" evidence="3">
    <location>
        <begin position="118"/>
        <end position="153"/>
    </location>
</feature>
<reference evidence="5 6" key="1">
    <citation type="journal article" date="2024" name="Nat. Commun.">
        <title>Phylogenomics reveals the evolutionary origins of lichenization in chlorophyte algae.</title>
        <authorList>
            <person name="Puginier C."/>
            <person name="Libourel C."/>
            <person name="Otte J."/>
            <person name="Skaloud P."/>
            <person name="Haon M."/>
            <person name="Grisel S."/>
            <person name="Petersen M."/>
            <person name="Berrin J.G."/>
            <person name="Delaux P.M."/>
            <person name="Dal Grande F."/>
            <person name="Keller J."/>
        </authorList>
    </citation>
    <scope>NUCLEOTIDE SEQUENCE [LARGE SCALE GENOMIC DNA]</scope>
    <source>
        <strain evidence="5 6">SAG 2043</strain>
    </source>
</reference>
<protein>
    <recommendedName>
        <fullName evidence="4">F-box domain-containing protein</fullName>
    </recommendedName>
</protein>
<accession>A0AAW1QQ02</accession>
<feature type="compositionally biased region" description="Polar residues" evidence="3">
    <location>
        <begin position="609"/>
        <end position="626"/>
    </location>
</feature>
<evidence type="ECO:0000313" key="5">
    <source>
        <dbReference type="EMBL" id="KAK9823303.1"/>
    </source>
</evidence>
<organism evidence="5 6">
    <name type="scientific">[Myrmecia] bisecta</name>
    <dbReference type="NCBI Taxonomy" id="41462"/>
    <lineage>
        <taxon>Eukaryota</taxon>
        <taxon>Viridiplantae</taxon>
        <taxon>Chlorophyta</taxon>
        <taxon>core chlorophytes</taxon>
        <taxon>Trebouxiophyceae</taxon>
        <taxon>Trebouxiales</taxon>
        <taxon>Trebouxiaceae</taxon>
        <taxon>Myrmecia</taxon>
    </lineage>
</organism>
<dbReference type="PANTHER" id="PTHR13318">
    <property type="entry name" value="PARTNER OF PAIRED, ISOFORM B-RELATED"/>
    <property type="match status" value="1"/>
</dbReference>
<evidence type="ECO:0000313" key="6">
    <source>
        <dbReference type="Proteomes" id="UP001489004"/>
    </source>
</evidence>
<dbReference type="SUPFAM" id="SSF81383">
    <property type="entry name" value="F-box domain"/>
    <property type="match status" value="1"/>
</dbReference>
<feature type="domain" description="F-box" evidence="4">
    <location>
        <begin position="914"/>
        <end position="948"/>
    </location>
</feature>
<dbReference type="Gene3D" id="3.80.10.10">
    <property type="entry name" value="Ribonuclease Inhibitor"/>
    <property type="match status" value="5"/>
</dbReference>
<feature type="compositionally biased region" description="Basic and acidic residues" evidence="3">
    <location>
        <begin position="223"/>
        <end position="239"/>
    </location>
</feature>
<feature type="region of interest" description="Disordered" evidence="3">
    <location>
        <begin position="802"/>
        <end position="868"/>
    </location>
</feature>
<feature type="compositionally biased region" description="Basic and acidic residues" evidence="3">
    <location>
        <begin position="129"/>
        <end position="147"/>
    </location>
</feature>
<dbReference type="PANTHER" id="PTHR13318:SF105">
    <property type="entry name" value="F-BOX_LRR-REPEAT PROTEIN 3"/>
    <property type="match status" value="1"/>
</dbReference>
<dbReference type="GO" id="GO:0005930">
    <property type="term" value="C:axoneme"/>
    <property type="evidence" value="ECO:0007669"/>
    <property type="project" value="UniProtKB-SubCell"/>
</dbReference>
<dbReference type="GO" id="GO:0019005">
    <property type="term" value="C:SCF ubiquitin ligase complex"/>
    <property type="evidence" value="ECO:0007669"/>
    <property type="project" value="TreeGrafter"/>
</dbReference>
<evidence type="ECO:0000256" key="2">
    <source>
        <dbReference type="ARBA" id="ARBA00022737"/>
    </source>
</evidence>
<feature type="region of interest" description="Disordered" evidence="3">
    <location>
        <begin position="57"/>
        <end position="102"/>
    </location>
</feature>
<dbReference type="SUPFAM" id="SSF52047">
    <property type="entry name" value="RNI-like"/>
    <property type="match status" value="1"/>
</dbReference>
<keyword evidence="2" id="KW-0677">Repeat</keyword>
<feature type="region of interest" description="Disordered" evidence="3">
    <location>
        <begin position="502"/>
        <end position="539"/>
    </location>
</feature>